<feature type="domain" description="HTH marR-type" evidence="4">
    <location>
        <begin position="1"/>
        <end position="139"/>
    </location>
</feature>
<evidence type="ECO:0000259" key="4">
    <source>
        <dbReference type="PROSITE" id="PS50995"/>
    </source>
</evidence>
<dbReference type="Pfam" id="PF01047">
    <property type="entry name" value="MarR"/>
    <property type="match status" value="1"/>
</dbReference>
<proteinExistence type="predicted"/>
<gene>
    <name evidence="5" type="ORF">EDD76_110113</name>
</gene>
<dbReference type="STRING" id="1469948.GCA_000732725_02882"/>
<evidence type="ECO:0000256" key="2">
    <source>
        <dbReference type="ARBA" id="ARBA00023125"/>
    </source>
</evidence>
<evidence type="ECO:0000313" key="6">
    <source>
        <dbReference type="Proteomes" id="UP000295718"/>
    </source>
</evidence>
<dbReference type="Proteomes" id="UP000295718">
    <property type="component" value="Unassembled WGS sequence"/>
</dbReference>
<dbReference type="InterPro" id="IPR036390">
    <property type="entry name" value="WH_DNA-bd_sf"/>
</dbReference>
<dbReference type="Gene3D" id="1.10.10.10">
    <property type="entry name" value="Winged helix-like DNA-binding domain superfamily/Winged helix DNA-binding domain"/>
    <property type="match status" value="1"/>
</dbReference>
<dbReference type="GO" id="GO:0003677">
    <property type="term" value="F:DNA binding"/>
    <property type="evidence" value="ECO:0007669"/>
    <property type="project" value="UniProtKB-KW"/>
</dbReference>
<dbReference type="InterPro" id="IPR000835">
    <property type="entry name" value="HTH_MarR-typ"/>
</dbReference>
<evidence type="ECO:0000313" key="5">
    <source>
        <dbReference type="EMBL" id="TCL56940.1"/>
    </source>
</evidence>
<name>A0A4R1QY80_9FIRM</name>
<dbReference type="PRINTS" id="PR00598">
    <property type="entry name" value="HTHMARR"/>
</dbReference>
<dbReference type="OrthoDB" id="5461037at2"/>
<evidence type="ECO:0000256" key="1">
    <source>
        <dbReference type="ARBA" id="ARBA00023015"/>
    </source>
</evidence>
<dbReference type="SMART" id="SM00347">
    <property type="entry name" value="HTH_MARR"/>
    <property type="match status" value="1"/>
</dbReference>
<reference evidence="5 6" key="1">
    <citation type="submission" date="2019-03" db="EMBL/GenBank/DDBJ databases">
        <title>Genomic Encyclopedia of Type Strains, Phase IV (KMG-IV): sequencing the most valuable type-strain genomes for metagenomic binning, comparative biology and taxonomic classification.</title>
        <authorList>
            <person name="Goeker M."/>
        </authorList>
    </citation>
    <scope>NUCLEOTIDE SEQUENCE [LARGE SCALE GENOMIC DNA]</scope>
    <source>
        <strain evidence="5 6">DSM 100556</strain>
    </source>
</reference>
<keyword evidence="6" id="KW-1185">Reference proteome</keyword>
<dbReference type="EMBL" id="SLUO01000010">
    <property type="protein sequence ID" value="TCL56940.1"/>
    <property type="molecule type" value="Genomic_DNA"/>
</dbReference>
<dbReference type="AlphaFoldDB" id="A0A4R1QY80"/>
<dbReference type="PANTHER" id="PTHR42756:SF1">
    <property type="entry name" value="TRANSCRIPTIONAL REPRESSOR OF EMRAB OPERON"/>
    <property type="match status" value="1"/>
</dbReference>
<protein>
    <submittedName>
        <fullName evidence="5">DNA-binding MarR family transcriptional regulator</fullName>
    </submittedName>
</protein>
<keyword evidence="2 5" id="KW-0238">DNA-binding</keyword>
<accession>A0A4R1QY80</accession>
<dbReference type="RefSeq" id="WP_031391545.1">
    <property type="nucleotide sequence ID" value="NZ_JPNB01000002.1"/>
</dbReference>
<comment type="caution">
    <text evidence="5">The sequence shown here is derived from an EMBL/GenBank/DDBJ whole genome shotgun (WGS) entry which is preliminary data.</text>
</comment>
<dbReference type="PANTHER" id="PTHR42756">
    <property type="entry name" value="TRANSCRIPTIONAL REGULATOR, MARR"/>
    <property type="match status" value="1"/>
</dbReference>
<dbReference type="InterPro" id="IPR036388">
    <property type="entry name" value="WH-like_DNA-bd_sf"/>
</dbReference>
<dbReference type="PROSITE" id="PS50995">
    <property type="entry name" value="HTH_MARR_2"/>
    <property type="match status" value="1"/>
</dbReference>
<evidence type="ECO:0000256" key="3">
    <source>
        <dbReference type="ARBA" id="ARBA00023163"/>
    </source>
</evidence>
<organism evidence="5 6">
    <name type="scientific">Kineothrix alysoides</name>
    <dbReference type="NCBI Taxonomy" id="1469948"/>
    <lineage>
        <taxon>Bacteria</taxon>
        <taxon>Bacillati</taxon>
        <taxon>Bacillota</taxon>
        <taxon>Clostridia</taxon>
        <taxon>Lachnospirales</taxon>
        <taxon>Lachnospiraceae</taxon>
        <taxon>Kineothrix</taxon>
    </lineage>
</organism>
<keyword evidence="3" id="KW-0804">Transcription</keyword>
<sequence>MEIKRTLNDVLVKLFRNINNIEERAIQTEEYKGVTTNDMHVIEAIGLGSPKNMTAVAKSLGVTTGTLTIAVNSLVKKGFVNRERSEEDRRVVLVSLSSKGQRAYEHHKRFHEEMIDAVLSRLTEEEKIALEKALLNLNDFFIGKDK</sequence>
<dbReference type="SUPFAM" id="SSF46785">
    <property type="entry name" value="Winged helix' DNA-binding domain"/>
    <property type="match status" value="1"/>
</dbReference>
<keyword evidence="1" id="KW-0805">Transcription regulation</keyword>
<dbReference type="GO" id="GO:0003700">
    <property type="term" value="F:DNA-binding transcription factor activity"/>
    <property type="evidence" value="ECO:0007669"/>
    <property type="project" value="InterPro"/>
</dbReference>